<dbReference type="InterPro" id="IPR011006">
    <property type="entry name" value="CheY-like_superfamily"/>
</dbReference>
<dbReference type="STRING" id="1391653.AKJ08_2005"/>
<dbReference type="PANTHER" id="PTHR44591:SF3">
    <property type="entry name" value="RESPONSE REGULATORY DOMAIN-CONTAINING PROTEIN"/>
    <property type="match status" value="1"/>
</dbReference>
<proteinExistence type="predicted"/>
<dbReference type="PANTHER" id="PTHR44591">
    <property type="entry name" value="STRESS RESPONSE REGULATOR PROTEIN 1"/>
    <property type="match status" value="1"/>
</dbReference>
<dbReference type="RefSeq" id="WP_050725905.1">
    <property type="nucleotide sequence ID" value="NZ_CP012332.1"/>
</dbReference>
<reference evidence="4 5" key="1">
    <citation type="submission" date="2015-08" db="EMBL/GenBank/DDBJ databases">
        <authorList>
            <person name="Babu N.S."/>
            <person name="Beckwith C.J."/>
            <person name="Beseler K.G."/>
            <person name="Brison A."/>
            <person name="Carone J.V."/>
            <person name="Caskin T.P."/>
            <person name="Diamond M."/>
            <person name="Durham M.E."/>
            <person name="Foxe J.M."/>
            <person name="Go M."/>
            <person name="Henderson B.A."/>
            <person name="Jones I.B."/>
            <person name="McGettigan J.A."/>
            <person name="Micheletti S.J."/>
            <person name="Nasrallah M.E."/>
            <person name="Ortiz D."/>
            <person name="Piller C.R."/>
            <person name="Privatt S.R."/>
            <person name="Schneider S.L."/>
            <person name="Sharp S."/>
            <person name="Smith T.C."/>
            <person name="Stanton J.D."/>
            <person name="Ullery H.E."/>
            <person name="Wilson R.J."/>
            <person name="Serrano M.G."/>
            <person name="Buck G."/>
            <person name="Lee V."/>
            <person name="Wang Y."/>
            <person name="Carvalho R."/>
            <person name="Voegtly L."/>
            <person name="Shi R."/>
            <person name="Duckworth R."/>
            <person name="Johnson A."/>
            <person name="Loviza R."/>
            <person name="Walstead R."/>
            <person name="Shah Z."/>
            <person name="Kiflezghi M."/>
            <person name="Wade K."/>
            <person name="Ball S.L."/>
            <person name="Bradley K.W."/>
            <person name="Asai D.J."/>
            <person name="Bowman C.A."/>
            <person name="Russell D.A."/>
            <person name="Pope W.H."/>
            <person name="Jacobs-Sera D."/>
            <person name="Hendrix R.W."/>
            <person name="Hatfull G.F."/>
        </authorList>
    </citation>
    <scope>NUCLEOTIDE SEQUENCE [LARGE SCALE GENOMIC DNA]</scope>
    <source>
        <strain evidence="4 5">DSM 27710</strain>
    </source>
</reference>
<dbReference type="AlphaFoldDB" id="A0A0K1PDJ8"/>
<name>A0A0K1PDJ8_9BACT</name>
<keyword evidence="1 2" id="KW-0597">Phosphoprotein</keyword>
<dbReference type="OrthoDB" id="5511264at2"/>
<sequence length="129" mass="14139">MSETIKVVVIDDDPLQLELVSRLIGPLGFEVITIESPIGATNIVRRAAPDVVLLDVNIPTLPGEQLMELMRNHAPKHTKFAFYSSADELELRRLAMAVGADGWIQKTVPVDELVRKLRALVAGEKTAIA</sequence>
<evidence type="ECO:0000256" key="1">
    <source>
        <dbReference type="ARBA" id="ARBA00022553"/>
    </source>
</evidence>
<keyword evidence="5" id="KW-1185">Reference proteome</keyword>
<dbReference type="SMART" id="SM00448">
    <property type="entry name" value="REC"/>
    <property type="match status" value="1"/>
</dbReference>
<feature type="modified residue" description="4-aspartylphosphate" evidence="2">
    <location>
        <position position="55"/>
    </location>
</feature>
<organism evidence="4 5">
    <name type="scientific">Vulgatibacter incomptus</name>
    <dbReference type="NCBI Taxonomy" id="1391653"/>
    <lineage>
        <taxon>Bacteria</taxon>
        <taxon>Pseudomonadati</taxon>
        <taxon>Myxococcota</taxon>
        <taxon>Myxococcia</taxon>
        <taxon>Myxococcales</taxon>
        <taxon>Cystobacterineae</taxon>
        <taxon>Vulgatibacteraceae</taxon>
        <taxon>Vulgatibacter</taxon>
    </lineage>
</organism>
<gene>
    <name evidence="4" type="ORF">AKJ08_2005</name>
</gene>
<evidence type="ECO:0000259" key="3">
    <source>
        <dbReference type="PROSITE" id="PS50110"/>
    </source>
</evidence>
<dbReference type="GO" id="GO:0000160">
    <property type="term" value="P:phosphorelay signal transduction system"/>
    <property type="evidence" value="ECO:0007669"/>
    <property type="project" value="InterPro"/>
</dbReference>
<dbReference type="Proteomes" id="UP000055590">
    <property type="component" value="Chromosome"/>
</dbReference>
<dbReference type="PROSITE" id="PS50110">
    <property type="entry name" value="RESPONSE_REGULATORY"/>
    <property type="match status" value="1"/>
</dbReference>
<protein>
    <submittedName>
        <fullName evidence="4">Response regulator</fullName>
    </submittedName>
</protein>
<dbReference type="Gene3D" id="3.40.50.2300">
    <property type="match status" value="1"/>
</dbReference>
<evidence type="ECO:0000256" key="2">
    <source>
        <dbReference type="PROSITE-ProRule" id="PRU00169"/>
    </source>
</evidence>
<dbReference type="CDD" id="cd00156">
    <property type="entry name" value="REC"/>
    <property type="match status" value="1"/>
</dbReference>
<dbReference type="InterPro" id="IPR050595">
    <property type="entry name" value="Bact_response_regulator"/>
</dbReference>
<dbReference type="KEGG" id="vin:AKJ08_2005"/>
<dbReference type="EMBL" id="CP012332">
    <property type="protein sequence ID" value="AKU91618.1"/>
    <property type="molecule type" value="Genomic_DNA"/>
</dbReference>
<evidence type="ECO:0000313" key="4">
    <source>
        <dbReference type="EMBL" id="AKU91618.1"/>
    </source>
</evidence>
<accession>A0A0K1PDJ8</accession>
<feature type="domain" description="Response regulatory" evidence="3">
    <location>
        <begin position="6"/>
        <end position="121"/>
    </location>
</feature>
<evidence type="ECO:0000313" key="5">
    <source>
        <dbReference type="Proteomes" id="UP000055590"/>
    </source>
</evidence>
<dbReference type="InterPro" id="IPR001789">
    <property type="entry name" value="Sig_transdc_resp-reg_receiver"/>
</dbReference>
<dbReference type="Pfam" id="PF00072">
    <property type="entry name" value="Response_reg"/>
    <property type="match status" value="1"/>
</dbReference>
<dbReference type="SUPFAM" id="SSF52172">
    <property type="entry name" value="CheY-like"/>
    <property type="match status" value="1"/>
</dbReference>